<keyword evidence="2" id="KW-1003">Cell membrane</keyword>
<feature type="transmembrane region" description="Helical" evidence="6">
    <location>
        <begin position="336"/>
        <end position="357"/>
    </location>
</feature>
<evidence type="ECO:0000313" key="8">
    <source>
        <dbReference type="EMBL" id="TQI82793.1"/>
    </source>
</evidence>
<evidence type="ECO:0000256" key="5">
    <source>
        <dbReference type="ARBA" id="ARBA00023136"/>
    </source>
</evidence>
<feature type="transmembrane region" description="Helical" evidence="6">
    <location>
        <begin position="363"/>
        <end position="382"/>
    </location>
</feature>
<dbReference type="SUPFAM" id="SSF103473">
    <property type="entry name" value="MFS general substrate transporter"/>
    <property type="match status" value="1"/>
</dbReference>
<evidence type="ECO:0000259" key="7">
    <source>
        <dbReference type="PROSITE" id="PS50850"/>
    </source>
</evidence>
<dbReference type="InterPro" id="IPR011701">
    <property type="entry name" value="MFS"/>
</dbReference>
<dbReference type="PANTHER" id="PTHR43124:SF3">
    <property type="entry name" value="CHLORAMPHENICOL EFFLUX PUMP RV0191"/>
    <property type="match status" value="1"/>
</dbReference>
<name>A0AA46K1I8_SERMA</name>
<reference evidence="8 9" key="1">
    <citation type="submission" date="2019-06" db="EMBL/GenBank/DDBJ databases">
        <authorList>
            <person name="Deangelis K."/>
            <person name="Huntemann M."/>
            <person name="Clum A."/>
            <person name="Pillay M."/>
            <person name="Palaniappan K."/>
            <person name="Varghese N."/>
            <person name="Mikhailova N."/>
            <person name="Stamatis D."/>
            <person name="Reddy T."/>
            <person name="Daum C."/>
            <person name="Shapiro N."/>
            <person name="Ivanova N."/>
            <person name="Kyrpides N."/>
            <person name="Woyke T."/>
        </authorList>
    </citation>
    <scope>NUCLEOTIDE SEQUENCE [LARGE SCALE GENOMIC DNA]</scope>
    <source>
        <strain evidence="8 9">106R</strain>
    </source>
</reference>
<feature type="transmembrane region" description="Helical" evidence="6">
    <location>
        <begin position="101"/>
        <end position="126"/>
    </location>
</feature>
<feature type="domain" description="Major facilitator superfamily (MFS) profile" evidence="7">
    <location>
        <begin position="10"/>
        <end position="386"/>
    </location>
</feature>
<feature type="transmembrane region" description="Helical" evidence="6">
    <location>
        <begin position="44"/>
        <end position="64"/>
    </location>
</feature>
<dbReference type="PANTHER" id="PTHR43124">
    <property type="entry name" value="PURINE EFFLUX PUMP PBUE"/>
    <property type="match status" value="1"/>
</dbReference>
<evidence type="ECO:0000256" key="2">
    <source>
        <dbReference type="ARBA" id="ARBA00022475"/>
    </source>
</evidence>
<feature type="transmembrane region" description="Helical" evidence="6">
    <location>
        <begin position="133"/>
        <end position="158"/>
    </location>
</feature>
<evidence type="ECO:0000256" key="1">
    <source>
        <dbReference type="ARBA" id="ARBA00004651"/>
    </source>
</evidence>
<feature type="transmembrane region" description="Helical" evidence="6">
    <location>
        <begin position="276"/>
        <end position="295"/>
    </location>
</feature>
<feature type="transmembrane region" description="Helical" evidence="6">
    <location>
        <begin position="76"/>
        <end position="95"/>
    </location>
</feature>
<dbReference type="InterPro" id="IPR020846">
    <property type="entry name" value="MFS_dom"/>
</dbReference>
<dbReference type="GO" id="GO:0022857">
    <property type="term" value="F:transmembrane transporter activity"/>
    <property type="evidence" value="ECO:0007669"/>
    <property type="project" value="InterPro"/>
</dbReference>
<dbReference type="GO" id="GO:0005886">
    <property type="term" value="C:plasma membrane"/>
    <property type="evidence" value="ECO:0007669"/>
    <property type="project" value="UniProtKB-SubCell"/>
</dbReference>
<feature type="transmembrane region" description="Helical" evidence="6">
    <location>
        <begin position="205"/>
        <end position="231"/>
    </location>
</feature>
<keyword evidence="3 6" id="KW-0812">Transmembrane</keyword>
<evidence type="ECO:0000256" key="4">
    <source>
        <dbReference type="ARBA" id="ARBA00022989"/>
    </source>
</evidence>
<dbReference type="Proteomes" id="UP000320710">
    <property type="component" value="Unassembled WGS sequence"/>
</dbReference>
<reference evidence="8 9" key="2">
    <citation type="submission" date="2019-07" db="EMBL/GenBank/DDBJ databases">
        <title>Investigation of anaerobic lignin degradation for improved lignocellulosic biofuels.</title>
        <authorList>
            <person name="Deangelis K.PhD."/>
        </authorList>
    </citation>
    <scope>NUCLEOTIDE SEQUENCE [LARGE SCALE GENOMIC DNA]</scope>
    <source>
        <strain evidence="8 9">106R</strain>
    </source>
</reference>
<dbReference type="Pfam" id="PF07690">
    <property type="entry name" value="MFS_1"/>
    <property type="match status" value="1"/>
</dbReference>
<evidence type="ECO:0000256" key="6">
    <source>
        <dbReference type="SAM" id="Phobius"/>
    </source>
</evidence>
<organism evidence="8 9">
    <name type="scientific">Serratia marcescens</name>
    <dbReference type="NCBI Taxonomy" id="615"/>
    <lineage>
        <taxon>Bacteria</taxon>
        <taxon>Pseudomonadati</taxon>
        <taxon>Pseudomonadota</taxon>
        <taxon>Gammaproteobacteria</taxon>
        <taxon>Enterobacterales</taxon>
        <taxon>Yersiniaceae</taxon>
        <taxon>Serratia</taxon>
    </lineage>
</organism>
<gene>
    <name evidence="8" type="ORF">FHU12_0239</name>
</gene>
<dbReference type="Gene3D" id="1.20.1250.20">
    <property type="entry name" value="MFS general substrate transporter like domains"/>
    <property type="match status" value="1"/>
</dbReference>
<feature type="transmembrane region" description="Helical" evidence="6">
    <location>
        <begin position="301"/>
        <end position="324"/>
    </location>
</feature>
<evidence type="ECO:0000256" key="3">
    <source>
        <dbReference type="ARBA" id="ARBA00022692"/>
    </source>
</evidence>
<comment type="caution">
    <text evidence="8">The sequence shown here is derived from an EMBL/GenBank/DDBJ whole genome shotgun (WGS) entry which is preliminary data.</text>
</comment>
<keyword evidence="4 6" id="KW-1133">Transmembrane helix</keyword>
<evidence type="ECO:0000313" key="9">
    <source>
        <dbReference type="Proteomes" id="UP000320710"/>
    </source>
</evidence>
<feature type="transmembrane region" description="Helical" evidence="6">
    <location>
        <begin position="164"/>
        <end position="184"/>
    </location>
</feature>
<comment type="subcellular location">
    <subcellularLocation>
        <location evidence="1">Cell membrane</location>
        <topology evidence="1">Multi-pass membrane protein</topology>
    </subcellularLocation>
</comment>
<dbReference type="EMBL" id="VFMJ01000001">
    <property type="protein sequence ID" value="TQI82793.1"/>
    <property type="molecule type" value="Genomic_DNA"/>
</dbReference>
<feature type="transmembrane region" description="Helical" evidence="6">
    <location>
        <begin position="243"/>
        <end position="264"/>
    </location>
</feature>
<keyword evidence="5 6" id="KW-0472">Membrane</keyword>
<protein>
    <submittedName>
        <fullName evidence="8">DHA1 family inner membrane transport protein</fullName>
    </submittedName>
</protein>
<dbReference type="AlphaFoldDB" id="A0AA46K1I8"/>
<proteinExistence type="predicted"/>
<dbReference type="InterPro" id="IPR036259">
    <property type="entry name" value="MFS_trans_sf"/>
</dbReference>
<dbReference type="CDD" id="cd17324">
    <property type="entry name" value="MFS_NepI_like"/>
    <property type="match status" value="1"/>
</dbReference>
<dbReference type="InterPro" id="IPR050189">
    <property type="entry name" value="MFS_Efflux_Transporters"/>
</dbReference>
<dbReference type="PROSITE" id="PS50850">
    <property type="entry name" value="MFS"/>
    <property type="match status" value="1"/>
</dbReference>
<accession>A0AA46K1I8</accession>
<sequence>MSKNAISAVMMTVLAATAFSAGLSEFIVIGLLGQMAGELDAPLSQMGLLVTAYAAGIALGAPLLTRMTLSLHARSLAVGLMLLFAVVSAASAMASSLASLLALRIVAGAIHGVYFSIASASLSMIFDERRAPIAIALMFSGLTLAMVLGVPLGMLATADYGWQAPFQAIAVVACVSGGLLQFVLPESFGPALPVPRGSALLRSTLFNPALIRPYCFTVLAFGGGFVFFSYVEPWLAHVAALDVGSVALVLAMVGGGSLVGNILGGILPGKLGLQRALIIAVLLQCVGLAGLFWSAGSFNPIVFLLLWSFGAFATAPMVQTWAIVEAEQANARLSASFNVSAFNFGLALSSFIATRQVALNGMAYLPVTAALMVALALPFCFLRTRGVPAK</sequence>
<dbReference type="RefSeq" id="WP_141966903.1">
    <property type="nucleotide sequence ID" value="NZ_VFMJ01000001.1"/>
</dbReference>